<gene>
    <name evidence="1" type="ORF">23F_00059</name>
</gene>
<evidence type="ECO:0000313" key="2">
    <source>
        <dbReference type="Proteomes" id="UP000515274"/>
    </source>
</evidence>
<name>A0A7G5BA97_9CAUD</name>
<keyword evidence="2" id="KW-1185">Reference proteome</keyword>
<organism evidence="1 2">
    <name type="scientific">Ralstonia phage Gerry</name>
    <dbReference type="NCBI Taxonomy" id="2759727"/>
    <lineage>
        <taxon>Viruses</taxon>
        <taxon>Duplodnaviria</taxon>
        <taxon>Heunggongvirae</taxon>
        <taxon>Uroviricota</taxon>
        <taxon>Caudoviricetes</taxon>
        <taxon>Cimandefvirus</taxon>
        <taxon>Cimandefvirus Ggerry</taxon>
    </lineage>
</organism>
<evidence type="ECO:0000313" key="1">
    <source>
        <dbReference type="EMBL" id="QMV33220.1"/>
    </source>
</evidence>
<protein>
    <submittedName>
        <fullName evidence="1">Uncharacterized protein</fullName>
    </submittedName>
</protein>
<accession>A0A7G5BA97</accession>
<sequence>MTTAQNQAPSEADILALTSATKAHTIIVKVDNERAARTYRAARIKIEEMLTDLSRAAEFFDKPALAAYGEAMAEWKRWFDAGDDAAAEPKKPKLKWNDVQHKLAYVKRMEALASFACAPFDMTEGQVFQLHRMEIGTYFDKLEALLKEWYEARGGEA</sequence>
<dbReference type="EMBL" id="MT740739">
    <property type="protein sequence ID" value="QMV33220.1"/>
    <property type="molecule type" value="Genomic_DNA"/>
</dbReference>
<dbReference type="Proteomes" id="UP000515274">
    <property type="component" value="Segment"/>
</dbReference>
<reference evidence="1 2" key="1">
    <citation type="submission" date="2020-07" db="EMBL/GenBank/DDBJ databases">
        <title>Ralstonia phages.</title>
        <authorList>
            <person name="Trotereau A."/>
            <person name="Boyer C."/>
            <person name="Torres-Barcelo C."/>
        </authorList>
    </citation>
    <scope>NUCLEOTIDE SEQUENCE [LARGE SCALE GENOMIC DNA]</scope>
</reference>
<proteinExistence type="predicted"/>